<dbReference type="Proteomes" id="UP001239111">
    <property type="component" value="Chromosome 4"/>
</dbReference>
<comment type="caution">
    <text evidence="1">The sequence shown here is derived from an EMBL/GenBank/DDBJ whole genome shotgun (WGS) entry which is preliminary data.</text>
</comment>
<sequence>MSILKNSYLHFLILFLFSKFEASLEDELASLQSCLDGFEVHRDKIIRTEDSIDMGAKFLGEIDVDSRIGCQKWCCESKHCDVFVFEEKKPGSCYLFHCGPPGDFKCKFTNHSNYSSAVLTNYDLQKAAALEEESHRNQQEHELQSLRRLDSPGREYNSYFGDTVSTTSTSTPEPFRHRTTTSTSTTSAPIKGPTCNRNQFECRSNEDCIAIYNVCDGIPQCPDGSDEAAELRCPPERTTLAPAPKPPFESAVALLPELIQLRYQQMIEQQQQQQQQQHGQVIRKFEN</sequence>
<organism evidence="1 2">
    <name type="scientific">Eretmocerus hayati</name>
    <dbReference type="NCBI Taxonomy" id="131215"/>
    <lineage>
        <taxon>Eukaryota</taxon>
        <taxon>Metazoa</taxon>
        <taxon>Ecdysozoa</taxon>
        <taxon>Arthropoda</taxon>
        <taxon>Hexapoda</taxon>
        <taxon>Insecta</taxon>
        <taxon>Pterygota</taxon>
        <taxon>Neoptera</taxon>
        <taxon>Endopterygota</taxon>
        <taxon>Hymenoptera</taxon>
        <taxon>Apocrita</taxon>
        <taxon>Proctotrupomorpha</taxon>
        <taxon>Chalcidoidea</taxon>
        <taxon>Aphelinidae</taxon>
        <taxon>Aphelininae</taxon>
        <taxon>Eretmocerus</taxon>
    </lineage>
</organism>
<evidence type="ECO:0000313" key="2">
    <source>
        <dbReference type="Proteomes" id="UP001239111"/>
    </source>
</evidence>
<protein>
    <submittedName>
        <fullName evidence="1">Uncharacterized protein</fullName>
    </submittedName>
</protein>
<accession>A0ACC2N8M9</accession>
<keyword evidence="2" id="KW-1185">Reference proteome</keyword>
<proteinExistence type="predicted"/>
<name>A0ACC2N8M9_9HYME</name>
<dbReference type="EMBL" id="CM056744">
    <property type="protein sequence ID" value="KAJ8667569.1"/>
    <property type="molecule type" value="Genomic_DNA"/>
</dbReference>
<evidence type="ECO:0000313" key="1">
    <source>
        <dbReference type="EMBL" id="KAJ8667569.1"/>
    </source>
</evidence>
<reference evidence="1" key="1">
    <citation type="submission" date="2023-04" db="EMBL/GenBank/DDBJ databases">
        <title>A chromosome-level genome assembly of the parasitoid wasp Eretmocerus hayati.</title>
        <authorList>
            <person name="Zhong Y."/>
            <person name="Liu S."/>
            <person name="Liu Y."/>
        </authorList>
    </citation>
    <scope>NUCLEOTIDE SEQUENCE</scope>
    <source>
        <strain evidence="1">ZJU_SS_LIU_2023</strain>
    </source>
</reference>
<gene>
    <name evidence="1" type="ORF">QAD02_009232</name>
</gene>